<keyword evidence="3" id="KW-0378">Hydrolase</keyword>
<keyword evidence="5" id="KW-0067">ATP-binding</keyword>
<organism evidence="11 12">
    <name type="scientific">Nelumbo nucifera</name>
    <name type="common">Sacred lotus</name>
    <dbReference type="NCBI Taxonomy" id="4432"/>
    <lineage>
        <taxon>Eukaryota</taxon>
        <taxon>Viridiplantae</taxon>
        <taxon>Streptophyta</taxon>
        <taxon>Embryophyta</taxon>
        <taxon>Tracheophyta</taxon>
        <taxon>Spermatophyta</taxon>
        <taxon>Magnoliopsida</taxon>
        <taxon>Proteales</taxon>
        <taxon>Nelumbonaceae</taxon>
        <taxon>Nelumbo</taxon>
    </lineage>
</organism>
<dbReference type="PANTHER" id="PTHR18934:SF213">
    <property type="entry name" value="3'-5' RNA HELICASE YTHDC2"/>
    <property type="match status" value="1"/>
</dbReference>
<dbReference type="InterPro" id="IPR011545">
    <property type="entry name" value="DEAD/DEAH_box_helicase_dom"/>
</dbReference>
<dbReference type="FunFam" id="3.40.50.300:FF:000526">
    <property type="entry name" value="DExH-box ATP-dependent RNA helicase DExH3"/>
    <property type="match status" value="1"/>
</dbReference>
<dbReference type="InterPro" id="IPR001374">
    <property type="entry name" value="R3H_dom"/>
</dbReference>
<dbReference type="Pfam" id="PF21010">
    <property type="entry name" value="HA2_C"/>
    <property type="match status" value="1"/>
</dbReference>
<dbReference type="PROSITE" id="PS51192">
    <property type="entry name" value="HELICASE_ATP_BIND_1"/>
    <property type="match status" value="1"/>
</dbReference>
<dbReference type="SUPFAM" id="SSF48403">
    <property type="entry name" value="Ankyrin repeat"/>
    <property type="match status" value="1"/>
</dbReference>
<keyword evidence="4" id="KW-0347">Helicase</keyword>
<dbReference type="OrthoDB" id="5600252at2759"/>
<evidence type="ECO:0000256" key="9">
    <source>
        <dbReference type="ARBA" id="ARBA00060772"/>
    </source>
</evidence>
<evidence type="ECO:0000256" key="1">
    <source>
        <dbReference type="ARBA" id="ARBA00004123"/>
    </source>
</evidence>
<comment type="similarity">
    <text evidence="9">Belongs to the DExH box helicase family.</text>
</comment>
<dbReference type="SUPFAM" id="SSF52540">
    <property type="entry name" value="P-loop containing nucleoside triphosphate hydrolases"/>
    <property type="match status" value="2"/>
</dbReference>
<dbReference type="RefSeq" id="XP_010242091.1">
    <property type="nucleotide sequence ID" value="XM_010243789.2"/>
</dbReference>
<dbReference type="PROSITE" id="PS51061">
    <property type="entry name" value="R3H"/>
    <property type="match status" value="1"/>
</dbReference>
<protein>
    <submittedName>
        <fullName evidence="12">DExH-box ATP-dependent RNA helicase DExH6-like isoform X1</fullName>
    </submittedName>
</protein>
<dbReference type="Pfam" id="PF00271">
    <property type="entry name" value="Helicase_C"/>
    <property type="match status" value="1"/>
</dbReference>
<dbReference type="Gene3D" id="3.30.1370.50">
    <property type="entry name" value="R3H-like domain"/>
    <property type="match status" value="1"/>
</dbReference>
<reference evidence="12" key="1">
    <citation type="submission" date="2025-08" db="UniProtKB">
        <authorList>
            <consortium name="RefSeq"/>
        </authorList>
    </citation>
    <scope>IDENTIFICATION</scope>
</reference>
<evidence type="ECO:0000256" key="10">
    <source>
        <dbReference type="SAM" id="MobiDB-lite"/>
    </source>
</evidence>
<keyword evidence="11" id="KW-1185">Reference proteome</keyword>
<dbReference type="Gene3D" id="3.40.50.300">
    <property type="entry name" value="P-loop containing nucleotide triphosphate hydrolases"/>
    <property type="match status" value="2"/>
</dbReference>
<dbReference type="SMART" id="SM00487">
    <property type="entry name" value="DEXDc"/>
    <property type="match status" value="1"/>
</dbReference>
<dbReference type="InterPro" id="IPR036770">
    <property type="entry name" value="Ankyrin_rpt-contain_sf"/>
</dbReference>
<dbReference type="SMART" id="SM00847">
    <property type="entry name" value="HA2"/>
    <property type="match status" value="1"/>
</dbReference>
<keyword evidence="7" id="KW-0539">Nucleus</keyword>
<dbReference type="CDD" id="cd18791">
    <property type="entry name" value="SF2_C_RHA"/>
    <property type="match status" value="1"/>
</dbReference>
<dbReference type="InterPro" id="IPR048333">
    <property type="entry name" value="HA2_WH"/>
</dbReference>
<dbReference type="GO" id="GO:0003677">
    <property type="term" value="F:DNA binding"/>
    <property type="evidence" value="ECO:0007669"/>
    <property type="project" value="UniProtKB-ARBA"/>
</dbReference>
<dbReference type="OMA" id="HMECGSA"/>
<dbReference type="Pfam" id="PF01424">
    <property type="entry name" value="R3H"/>
    <property type="match status" value="1"/>
</dbReference>
<evidence type="ECO:0000313" key="11">
    <source>
        <dbReference type="Proteomes" id="UP000189703"/>
    </source>
</evidence>
<dbReference type="Pfam" id="PF00270">
    <property type="entry name" value="DEAD"/>
    <property type="match status" value="1"/>
</dbReference>
<evidence type="ECO:0000256" key="4">
    <source>
        <dbReference type="ARBA" id="ARBA00022806"/>
    </source>
</evidence>
<keyword evidence="2" id="KW-0547">Nucleotide-binding</keyword>
<dbReference type="FunFam" id="3.40.50.300:FF:000860">
    <property type="entry name" value="DExH-box ATP-dependent RNA helicase DExH6"/>
    <property type="match status" value="1"/>
</dbReference>
<dbReference type="AlphaFoldDB" id="A0A1U7YW05"/>
<feature type="compositionally biased region" description="Basic residues" evidence="10">
    <location>
        <begin position="1232"/>
        <end position="1242"/>
    </location>
</feature>
<dbReference type="Pfam" id="PF04408">
    <property type="entry name" value="WHD_HA2"/>
    <property type="match status" value="1"/>
</dbReference>
<evidence type="ECO:0000313" key="12">
    <source>
        <dbReference type="RefSeq" id="XP_010242091.1"/>
    </source>
</evidence>
<dbReference type="Pfam" id="PF07717">
    <property type="entry name" value="OB_NTP_bind"/>
    <property type="match status" value="1"/>
</dbReference>
<dbReference type="FunCoup" id="A0A1U7YW05">
    <property type="interactions" value="3461"/>
</dbReference>
<sequence length="1242" mass="137470">MTRSGKKGKNRNDREQQNPTVTEVTRIRIAKVLGEFRMGTAEVYTFEAGLTNPERAVVHELCRKMGMVSKSSGRGKQRCVTVYKSKKKKGNGMNGEEILTCLTFSEESKIVLQDLFTRYPPDDGENKELENHTARTGIIQGKSDDSFCKPSMGKVEITKKLEALASRINKDANLRQITEDRFKLPIASFRDAITSSVDSQQVVLISGETGCGKTTQVPQFLLDHMWRKGEACKIVCTQPRRISATSVAERISSERGEKVGETVGYKIRLETKGGKHSSIMFCTNGVLLKVLVGKRAVSSKTQPSNRFLKGDNFEVTHIIVDEIHERDRFSDFILAILRDMLPLYPHLHLILMSATLDAERFSQYFGGCPVIRVPGFTYPVKIFYLEDVLSILKSSDDNHLDSALLADTVEDDELTEDCRVSMDEAIDLAWSSDEFEPLLELISSNTTPRIFNYQHSLTGASPLMVFAGKGRVGVVCMLLSFGADCHLRAKDGTNALEWAQRENQGEVADTIKQHMENALSKSEEEQQLLDKYLATVNPEHIDTVLIEKLLKKICNDSKEGAILVFLPGWDDINKARERLLASSFFKDSSKFVIISLHSMVPSVEQKKVFRAPPPGSRKIILSTNIAETAVTIEDVVYVIDSGRMKEKSYDPYNNVSTLQSSWISKASAKQREGRAGRCQPGICYHLYSKTRSMSLPNFQVPEIKRMPIEELCLQVKLLDPNCKIVDFLQKTLDPPVSESIRNAIIVLQDIGALSQNEDLTELGEKLGLLPVHPSTSKMLFFSILMNCLDPALTLACASDYRDPFILPMVPDERKKAAAAKSELASLYGGYSDQLIVIAAFECWQRAKYRGQEARFCSQYFVSSNTMNMLSCLRMQLQNELIRSGLIPEDVSSCSLNARDPGILHSVLVAGLYPMVGRLLPYKSGKPFVETASGAKVRLHHQSSIMKLAKTKSKTHQLVVYDEITRGDGGMHIRNCTIVGPYPLLLIATEMVVAPPKGHEEDSDEDVSAFGSDEDEMEMHIGSSEQRGERIMSSPDNTVSVVVDRWLEFESTALDVAQIYCLRERLSAAILFKVKHPCEVLPPALGASIYAIACILSYDGLSGISLPLESVDSLTSMVNAAGINNSAAGEDSKSALSGGRRVVGQNISNSNNYLRQLMNDDIGYDVRHNSPSRYHKSRKPVSNGGHLSGSSAQIRSPSLPFVPIHGSQRPPQVQGLSGHGSGRQGSSGPRSGSYKRHRGSGTR</sequence>
<evidence type="ECO:0000256" key="3">
    <source>
        <dbReference type="ARBA" id="ARBA00022801"/>
    </source>
</evidence>
<dbReference type="FunFam" id="3.30.1370.50:FF:000002">
    <property type="entry name" value="Immunoglobulin mu DNA-binding protein 2"/>
    <property type="match status" value="1"/>
</dbReference>
<dbReference type="FunFam" id="1.20.120.1080:FF:000011">
    <property type="entry name" value="DExH-box ATP-dependent RNA helicase DExH6"/>
    <property type="match status" value="1"/>
</dbReference>
<dbReference type="CDD" id="cd17917">
    <property type="entry name" value="DEXHc_RHA-like"/>
    <property type="match status" value="1"/>
</dbReference>
<dbReference type="InterPro" id="IPR014001">
    <property type="entry name" value="Helicase_ATP-bd"/>
</dbReference>
<dbReference type="InterPro" id="IPR011709">
    <property type="entry name" value="DEAD-box_helicase_OB_fold"/>
</dbReference>
<dbReference type="GO" id="GO:0005524">
    <property type="term" value="F:ATP binding"/>
    <property type="evidence" value="ECO:0007669"/>
    <property type="project" value="UniProtKB-KW"/>
</dbReference>
<evidence type="ECO:0000256" key="5">
    <source>
        <dbReference type="ARBA" id="ARBA00022840"/>
    </source>
</evidence>
<gene>
    <name evidence="12" type="primary">LOC104586525</name>
</gene>
<dbReference type="SMART" id="SM00490">
    <property type="entry name" value="HELICc"/>
    <property type="match status" value="1"/>
</dbReference>
<dbReference type="SMART" id="SM00393">
    <property type="entry name" value="R3H"/>
    <property type="match status" value="1"/>
</dbReference>
<dbReference type="GO" id="GO:0005634">
    <property type="term" value="C:nucleus"/>
    <property type="evidence" value="ECO:0007669"/>
    <property type="project" value="UniProtKB-SubCell"/>
</dbReference>
<evidence type="ECO:0000256" key="7">
    <source>
        <dbReference type="ARBA" id="ARBA00023242"/>
    </source>
</evidence>
<dbReference type="InterPro" id="IPR007502">
    <property type="entry name" value="Helicase-assoc_dom"/>
</dbReference>
<dbReference type="InterPro" id="IPR036867">
    <property type="entry name" value="R3H_dom_sf"/>
</dbReference>
<dbReference type="Proteomes" id="UP000189703">
    <property type="component" value="Unplaced"/>
</dbReference>
<proteinExistence type="inferred from homology"/>
<dbReference type="PANTHER" id="PTHR18934">
    <property type="entry name" value="ATP-DEPENDENT RNA HELICASE"/>
    <property type="match status" value="1"/>
</dbReference>
<dbReference type="GeneID" id="104586525"/>
<dbReference type="PROSITE" id="PS51194">
    <property type="entry name" value="HELICASE_CTER"/>
    <property type="match status" value="1"/>
</dbReference>
<evidence type="ECO:0000256" key="2">
    <source>
        <dbReference type="ARBA" id="ARBA00022741"/>
    </source>
</evidence>
<dbReference type="GO" id="GO:0004386">
    <property type="term" value="F:helicase activity"/>
    <property type="evidence" value="ECO:0000318"/>
    <property type="project" value="GO_Central"/>
</dbReference>
<feature type="region of interest" description="Disordered" evidence="10">
    <location>
        <begin position="1163"/>
        <end position="1242"/>
    </location>
</feature>
<dbReference type="PROSITE" id="PS50088">
    <property type="entry name" value="ANK_REPEAT"/>
    <property type="match status" value="1"/>
</dbReference>
<dbReference type="eggNOG" id="KOG0920">
    <property type="taxonomic scope" value="Eukaryota"/>
</dbReference>
<evidence type="ECO:0000256" key="8">
    <source>
        <dbReference type="ARBA" id="ARBA00047984"/>
    </source>
</evidence>
<dbReference type="GO" id="GO:0016787">
    <property type="term" value="F:hydrolase activity"/>
    <property type="evidence" value="ECO:0007669"/>
    <property type="project" value="UniProtKB-KW"/>
</dbReference>
<dbReference type="STRING" id="4432.A0A1U7YW05"/>
<name>A0A1U7YW05_NELNU</name>
<keyword evidence="6" id="KW-0694">RNA-binding</keyword>
<dbReference type="InterPro" id="IPR002110">
    <property type="entry name" value="Ankyrin_rpt"/>
</dbReference>
<dbReference type="Gene3D" id="1.25.40.20">
    <property type="entry name" value="Ankyrin repeat-containing domain"/>
    <property type="match status" value="1"/>
</dbReference>
<dbReference type="GO" id="GO:0003724">
    <property type="term" value="F:RNA helicase activity"/>
    <property type="evidence" value="ECO:0007669"/>
    <property type="project" value="UniProtKB-EC"/>
</dbReference>
<dbReference type="InterPro" id="IPR027417">
    <property type="entry name" value="P-loop_NTPase"/>
</dbReference>
<dbReference type="SUPFAM" id="SSF82708">
    <property type="entry name" value="R3H domain"/>
    <property type="match status" value="1"/>
</dbReference>
<accession>A0A1U7YW05</accession>
<dbReference type="InterPro" id="IPR001650">
    <property type="entry name" value="Helicase_C-like"/>
</dbReference>
<dbReference type="GO" id="GO:0003723">
    <property type="term" value="F:RNA binding"/>
    <property type="evidence" value="ECO:0000318"/>
    <property type="project" value="GO_Central"/>
</dbReference>
<evidence type="ECO:0000256" key="6">
    <source>
        <dbReference type="ARBA" id="ARBA00022884"/>
    </source>
</evidence>
<comment type="catalytic activity">
    <reaction evidence="8">
        <text>ATP + H2O = ADP + phosphate + H(+)</text>
        <dbReference type="Rhea" id="RHEA:13065"/>
        <dbReference type="ChEBI" id="CHEBI:15377"/>
        <dbReference type="ChEBI" id="CHEBI:15378"/>
        <dbReference type="ChEBI" id="CHEBI:30616"/>
        <dbReference type="ChEBI" id="CHEBI:43474"/>
        <dbReference type="ChEBI" id="CHEBI:456216"/>
        <dbReference type="EC" id="3.6.4.13"/>
    </reaction>
</comment>
<dbReference type="Gene3D" id="1.20.120.1080">
    <property type="match status" value="1"/>
</dbReference>
<comment type="subcellular location">
    <subcellularLocation>
        <location evidence="1">Nucleus</location>
    </subcellularLocation>
</comment>
<feature type="region of interest" description="Disordered" evidence="10">
    <location>
        <begin position="1"/>
        <end position="22"/>
    </location>
</feature>
<dbReference type="KEGG" id="nnu:104586525"/>